<name>A0A8S1JEK9_9CHLO</name>
<reference evidence="1" key="1">
    <citation type="submission" date="2020-12" db="EMBL/GenBank/DDBJ databases">
        <authorList>
            <person name="Iha C."/>
        </authorList>
    </citation>
    <scope>NUCLEOTIDE SEQUENCE</scope>
</reference>
<dbReference type="AlphaFoldDB" id="A0A8S1JEK9"/>
<organism evidence="1 2">
    <name type="scientific">Ostreobium quekettii</name>
    <dbReference type="NCBI Taxonomy" id="121088"/>
    <lineage>
        <taxon>Eukaryota</taxon>
        <taxon>Viridiplantae</taxon>
        <taxon>Chlorophyta</taxon>
        <taxon>core chlorophytes</taxon>
        <taxon>Ulvophyceae</taxon>
        <taxon>TCBD clade</taxon>
        <taxon>Bryopsidales</taxon>
        <taxon>Ostreobineae</taxon>
        <taxon>Ostreobiaceae</taxon>
        <taxon>Ostreobium</taxon>
    </lineage>
</organism>
<evidence type="ECO:0000313" key="1">
    <source>
        <dbReference type="EMBL" id="CAD7704363.1"/>
    </source>
</evidence>
<protein>
    <submittedName>
        <fullName evidence="1">Uncharacterized protein</fullName>
    </submittedName>
</protein>
<dbReference type="EMBL" id="CAJHUC010002782">
    <property type="protein sequence ID" value="CAD7704363.1"/>
    <property type="molecule type" value="Genomic_DNA"/>
</dbReference>
<keyword evidence="2" id="KW-1185">Reference proteome</keyword>
<comment type="caution">
    <text evidence="1">The sequence shown here is derived from an EMBL/GenBank/DDBJ whole genome shotgun (WGS) entry which is preliminary data.</text>
</comment>
<accession>A0A8S1JEK9</accession>
<evidence type="ECO:0000313" key="2">
    <source>
        <dbReference type="Proteomes" id="UP000708148"/>
    </source>
</evidence>
<gene>
    <name evidence="1" type="ORF">OSTQU699_LOCUS9718</name>
</gene>
<proteinExistence type="predicted"/>
<dbReference type="Proteomes" id="UP000708148">
    <property type="component" value="Unassembled WGS sequence"/>
</dbReference>
<sequence length="122" mass="13099">MVGRQGRGGRRGGGVLEWGSVLILEGGRCAVDMVFVRALHAWAGICRSISVGRRSTAQRVLVLCAQGAKFGLRIEFAECWELASKIEEAAYAQAVSVDGSPFPMTFRHAARQCSSNVLFALG</sequence>